<dbReference type="Proteomes" id="UP000095767">
    <property type="component" value="Unassembled WGS sequence"/>
</dbReference>
<reference evidence="1 2" key="1">
    <citation type="submission" date="2016-09" db="EMBL/GenBank/DDBJ databases">
        <title>The draft genome of Dichanthelium oligosanthes: A C3 panicoid grass species.</title>
        <authorList>
            <person name="Studer A.J."/>
            <person name="Schnable J.C."/>
            <person name="Brutnell T.P."/>
        </authorList>
    </citation>
    <scope>NUCLEOTIDE SEQUENCE [LARGE SCALE GENOMIC DNA]</scope>
    <source>
        <strain evidence="2">cv. Kellogg 1175</strain>
        <tissue evidence="1">Leaf</tissue>
    </source>
</reference>
<name>A0A1E5WC68_9POAL</name>
<keyword evidence="2" id="KW-1185">Reference proteome</keyword>
<accession>A0A1E5WC68</accession>
<proteinExistence type="predicted"/>
<comment type="caution">
    <text evidence="1">The sequence shown here is derived from an EMBL/GenBank/DDBJ whole genome shotgun (WGS) entry which is preliminary data.</text>
</comment>
<evidence type="ECO:0000313" key="2">
    <source>
        <dbReference type="Proteomes" id="UP000095767"/>
    </source>
</evidence>
<organism evidence="1 2">
    <name type="scientific">Dichanthelium oligosanthes</name>
    <dbReference type="NCBI Taxonomy" id="888268"/>
    <lineage>
        <taxon>Eukaryota</taxon>
        <taxon>Viridiplantae</taxon>
        <taxon>Streptophyta</taxon>
        <taxon>Embryophyta</taxon>
        <taxon>Tracheophyta</taxon>
        <taxon>Spermatophyta</taxon>
        <taxon>Magnoliopsida</taxon>
        <taxon>Liliopsida</taxon>
        <taxon>Poales</taxon>
        <taxon>Poaceae</taxon>
        <taxon>PACMAD clade</taxon>
        <taxon>Panicoideae</taxon>
        <taxon>Panicodae</taxon>
        <taxon>Paniceae</taxon>
        <taxon>Dichantheliinae</taxon>
        <taxon>Dichanthelium</taxon>
    </lineage>
</organism>
<gene>
    <name evidence="1" type="ORF">BAE44_0004020</name>
</gene>
<evidence type="ECO:0000313" key="1">
    <source>
        <dbReference type="EMBL" id="OEL34961.1"/>
    </source>
</evidence>
<protein>
    <submittedName>
        <fullName evidence="1">Uncharacterized protein</fullName>
    </submittedName>
</protein>
<dbReference type="EMBL" id="LWDX02013714">
    <property type="protein sequence ID" value="OEL34961.1"/>
    <property type="molecule type" value="Genomic_DNA"/>
</dbReference>
<dbReference type="AlphaFoldDB" id="A0A1E5WC68"/>
<sequence length="17" mass="1902">MDGMNFSLIITSILVTF</sequence>